<dbReference type="Proteomes" id="UP000836402">
    <property type="component" value="Unassembled WGS sequence"/>
</dbReference>
<feature type="signal peptide" evidence="1">
    <location>
        <begin position="1"/>
        <end position="25"/>
    </location>
</feature>
<evidence type="ECO:0000256" key="1">
    <source>
        <dbReference type="SAM" id="SignalP"/>
    </source>
</evidence>
<accession>A0ABN7IHV4</accession>
<dbReference type="Gene3D" id="2.40.40.10">
    <property type="entry name" value="RlpA-like domain"/>
    <property type="match status" value="1"/>
</dbReference>
<organism evidence="2 3">
    <name type="scientific">Tilletia caries</name>
    <name type="common">wheat bunt fungus</name>
    <dbReference type="NCBI Taxonomy" id="13290"/>
    <lineage>
        <taxon>Eukaryota</taxon>
        <taxon>Fungi</taxon>
        <taxon>Dikarya</taxon>
        <taxon>Basidiomycota</taxon>
        <taxon>Ustilaginomycotina</taxon>
        <taxon>Exobasidiomycetes</taxon>
        <taxon>Tilletiales</taxon>
        <taxon>Tilletiaceae</taxon>
        <taxon>Tilletia</taxon>
    </lineage>
</organism>
<evidence type="ECO:0008006" key="4">
    <source>
        <dbReference type="Google" id="ProtNLM"/>
    </source>
</evidence>
<gene>
    <name evidence="2" type="ORF">JKIAZH3_G9219</name>
</gene>
<dbReference type="SUPFAM" id="SSF50685">
    <property type="entry name" value="Barwin-like endoglucanases"/>
    <property type="match status" value="1"/>
</dbReference>
<comment type="caution">
    <text evidence="2">The sequence shown here is derived from an EMBL/GenBank/DDBJ whole genome shotgun (WGS) entry which is preliminary data.</text>
</comment>
<keyword evidence="1" id="KW-0732">Signal</keyword>
<name>A0ABN7IHV4_9BASI</name>
<keyword evidence="3" id="KW-1185">Reference proteome</keyword>
<sequence length="152" mass="16410">MHLGTQHVSILLVVLMSTTPKIILARGRDVSYPPCDHLNGTQSIQFRQTVRPITWVTTGIGACGIAYDDWDYGVCVKPGYVHSAHRSHCGAKVQLSLRGRNVYANVVDVCGAAHDSPMGCDDLVLTKAPFVALGGDVAGDGYLRGNVSWRFV</sequence>
<dbReference type="InterPro" id="IPR036908">
    <property type="entry name" value="RlpA-like_sf"/>
</dbReference>
<feature type="chain" id="PRO_5045353171" description="RlpA-like protein double-psi beta-barrel domain-containing protein" evidence="1">
    <location>
        <begin position="26"/>
        <end position="152"/>
    </location>
</feature>
<evidence type="ECO:0000313" key="2">
    <source>
        <dbReference type="EMBL" id="CAD6900620.1"/>
    </source>
</evidence>
<evidence type="ECO:0000313" key="3">
    <source>
        <dbReference type="Proteomes" id="UP000836402"/>
    </source>
</evidence>
<dbReference type="EMBL" id="CAJHJG010000290">
    <property type="protein sequence ID" value="CAD6900620.1"/>
    <property type="molecule type" value="Genomic_DNA"/>
</dbReference>
<proteinExistence type="predicted"/>
<protein>
    <recommendedName>
        <fullName evidence="4">RlpA-like protein double-psi beta-barrel domain-containing protein</fullName>
    </recommendedName>
</protein>
<reference evidence="2" key="1">
    <citation type="submission" date="2020-10" db="EMBL/GenBank/DDBJ databases">
        <authorList>
            <person name="Sedaghatjoo S."/>
        </authorList>
    </citation>
    <scope>NUCLEOTIDE SEQUENCE</scope>
    <source>
        <strain evidence="2">AZH3</strain>
    </source>
</reference>
<dbReference type="CDD" id="cd22191">
    <property type="entry name" value="DPBB_RlpA_EXP_N-like"/>
    <property type="match status" value="1"/>
</dbReference>